<dbReference type="EMBL" id="VLLF01000002">
    <property type="protein sequence ID" value="TWI90029.1"/>
    <property type="molecule type" value="Genomic_DNA"/>
</dbReference>
<dbReference type="AlphaFoldDB" id="A0A562T8X8"/>
<dbReference type="InterPro" id="IPR011009">
    <property type="entry name" value="Kinase-like_dom_sf"/>
</dbReference>
<evidence type="ECO:0000313" key="3">
    <source>
        <dbReference type="Proteomes" id="UP000320593"/>
    </source>
</evidence>
<proteinExistence type="predicted"/>
<dbReference type="Gene3D" id="3.90.1200.10">
    <property type="match status" value="1"/>
</dbReference>
<dbReference type="GO" id="GO:0006646">
    <property type="term" value="P:phosphatidylethanolamine biosynthetic process"/>
    <property type="evidence" value="ECO:0007669"/>
    <property type="project" value="TreeGrafter"/>
</dbReference>
<dbReference type="GO" id="GO:0004305">
    <property type="term" value="F:ethanolamine kinase activity"/>
    <property type="evidence" value="ECO:0007669"/>
    <property type="project" value="TreeGrafter"/>
</dbReference>
<protein>
    <submittedName>
        <fullName evidence="2">Thiamine kinase-like enzyme</fullName>
    </submittedName>
</protein>
<sequence length="289" mass="31430">MSISPLSDVERAFAYFPHLKKICGDISDVRREAGLTNRVFRVACANGTYILRLPRAETAGAVDRVKEAHNHRIAAQLGIAPVPLYSDPNTGVQLSAALPDEPLDARSLAEKLGAVLTRLHSVPKKFRWQLVPQEVIAGQQAYFSKKADLAQRIAPLIEALADTGALQSRPDDFAPCHGDLSPGNILYSAGKLVLIDWEYSGQCEPAWDLAYAALENDFEAADEKLLLDAYSGGTPPDSLVSRFREMKSVCDAVSASWALAQVAAGRDPATFLAFAQMRIDRAQERIGLV</sequence>
<feature type="domain" description="Aminoglycoside phosphotransferase" evidence="1">
    <location>
        <begin position="32"/>
        <end position="230"/>
    </location>
</feature>
<dbReference type="Gene3D" id="3.30.200.20">
    <property type="entry name" value="Phosphorylase Kinase, domain 1"/>
    <property type="match status" value="1"/>
</dbReference>
<dbReference type="Pfam" id="PF01636">
    <property type="entry name" value="APH"/>
    <property type="match status" value="1"/>
</dbReference>
<dbReference type="SUPFAM" id="SSF56112">
    <property type="entry name" value="Protein kinase-like (PK-like)"/>
    <property type="match status" value="1"/>
</dbReference>
<dbReference type="Proteomes" id="UP000320593">
    <property type="component" value="Unassembled WGS sequence"/>
</dbReference>
<keyword evidence="3" id="KW-1185">Reference proteome</keyword>
<evidence type="ECO:0000313" key="2">
    <source>
        <dbReference type="EMBL" id="TWI90029.1"/>
    </source>
</evidence>
<dbReference type="InterPro" id="IPR002575">
    <property type="entry name" value="Aminoglycoside_PTrfase"/>
</dbReference>
<dbReference type="RefSeq" id="WP_170230529.1">
    <property type="nucleotide sequence ID" value="NZ_SMLY01000086.1"/>
</dbReference>
<reference evidence="2 3" key="1">
    <citation type="submission" date="2019-07" db="EMBL/GenBank/DDBJ databases">
        <title>Genomic Encyclopedia of Archaeal and Bacterial Type Strains, Phase II (KMG-II): from individual species to whole genera.</title>
        <authorList>
            <person name="Goeker M."/>
        </authorList>
    </citation>
    <scope>NUCLEOTIDE SEQUENCE [LARGE SCALE GENOMIC DNA]</scope>
    <source>
        <strain evidence="2 3">ATCC BAA-252</strain>
    </source>
</reference>
<keyword evidence="2" id="KW-0808">Transferase</keyword>
<gene>
    <name evidence="2" type="ORF">JM93_01005</name>
</gene>
<name>A0A562T8X8_9HYPH</name>
<organism evidence="2 3">
    <name type="scientific">Roseibium hamelinense</name>
    <dbReference type="NCBI Taxonomy" id="150831"/>
    <lineage>
        <taxon>Bacteria</taxon>
        <taxon>Pseudomonadati</taxon>
        <taxon>Pseudomonadota</taxon>
        <taxon>Alphaproteobacteria</taxon>
        <taxon>Hyphomicrobiales</taxon>
        <taxon>Stappiaceae</taxon>
        <taxon>Roseibium</taxon>
    </lineage>
</organism>
<accession>A0A562T8X8</accession>
<dbReference type="GO" id="GO:0005737">
    <property type="term" value="C:cytoplasm"/>
    <property type="evidence" value="ECO:0007669"/>
    <property type="project" value="TreeGrafter"/>
</dbReference>
<comment type="caution">
    <text evidence="2">The sequence shown here is derived from an EMBL/GenBank/DDBJ whole genome shotgun (WGS) entry which is preliminary data.</text>
</comment>
<dbReference type="PANTHER" id="PTHR22603:SF66">
    <property type="entry name" value="ETHANOLAMINE KINASE"/>
    <property type="match status" value="1"/>
</dbReference>
<keyword evidence="2" id="KW-0418">Kinase</keyword>
<dbReference type="CDD" id="cd05151">
    <property type="entry name" value="ChoK-like"/>
    <property type="match status" value="1"/>
</dbReference>
<dbReference type="PANTHER" id="PTHR22603">
    <property type="entry name" value="CHOLINE/ETHANOALAMINE KINASE"/>
    <property type="match status" value="1"/>
</dbReference>
<evidence type="ECO:0000259" key="1">
    <source>
        <dbReference type="Pfam" id="PF01636"/>
    </source>
</evidence>